<accession>A0AAD1TDB8</accession>
<keyword evidence="2" id="KW-1185">Reference proteome</keyword>
<sequence>METQIEAANLGEENVEAALTALFREISAAETLDPTEFDCAHRAKTLDPTEFDHAHCVPHEIICCLHSYKVKEKIMAKAQDQRSDSEVWRWHCTEICPPLHLKPAEH</sequence>
<proteinExistence type="predicted"/>
<name>A0AAD1TDB8_PELCU</name>
<evidence type="ECO:0000313" key="2">
    <source>
        <dbReference type="Proteomes" id="UP001295444"/>
    </source>
</evidence>
<dbReference type="AlphaFoldDB" id="A0AAD1TDB8"/>
<dbReference type="Proteomes" id="UP001295444">
    <property type="component" value="Chromosome 11"/>
</dbReference>
<evidence type="ECO:0000313" key="1">
    <source>
        <dbReference type="EMBL" id="CAH2322516.1"/>
    </source>
</evidence>
<reference evidence="1" key="1">
    <citation type="submission" date="2022-03" db="EMBL/GenBank/DDBJ databases">
        <authorList>
            <person name="Alioto T."/>
            <person name="Alioto T."/>
            <person name="Gomez Garrido J."/>
        </authorList>
    </citation>
    <scope>NUCLEOTIDE SEQUENCE</scope>
</reference>
<protein>
    <submittedName>
        <fullName evidence="1">Uncharacterized protein</fullName>
    </submittedName>
</protein>
<organism evidence="1 2">
    <name type="scientific">Pelobates cultripes</name>
    <name type="common">Western spadefoot toad</name>
    <dbReference type="NCBI Taxonomy" id="61616"/>
    <lineage>
        <taxon>Eukaryota</taxon>
        <taxon>Metazoa</taxon>
        <taxon>Chordata</taxon>
        <taxon>Craniata</taxon>
        <taxon>Vertebrata</taxon>
        <taxon>Euteleostomi</taxon>
        <taxon>Amphibia</taxon>
        <taxon>Batrachia</taxon>
        <taxon>Anura</taxon>
        <taxon>Pelobatoidea</taxon>
        <taxon>Pelobatidae</taxon>
        <taxon>Pelobates</taxon>
    </lineage>
</organism>
<gene>
    <name evidence="1" type="ORF">PECUL_23A034188</name>
</gene>
<dbReference type="Gene3D" id="3.30.70.1820">
    <property type="entry name" value="L1 transposable element, RRM domain"/>
    <property type="match status" value="1"/>
</dbReference>
<dbReference type="EMBL" id="OW240922">
    <property type="protein sequence ID" value="CAH2322516.1"/>
    <property type="molecule type" value="Genomic_DNA"/>
</dbReference>